<protein>
    <recommendedName>
        <fullName evidence="9">VTT domain-containing protein</fullName>
    </recommendedName>
</protein>
<dbReference type="EMBL" id="QKKF02016774">
    <property type="protein sequence ID" value="RZF41576.1"/>
    <property type="molecule type" value="Genomic_DNA"/>
</dbReference>
<dbReference type="PANTHER" id="PTHR43220:SF21">
    <property type="entry name" value="TRANSMEMBRANE PROTEIN 41A"/>
    <property type="match status" value="1"/>
</dbReference>
<keyword evidence="2 7" id="KW-0812">Transmembrane</keyword>
<dbReference type="STRING" id="195883.A0A482X7D6"/>
<evidence type="ECO:0000313" key="11">
    <source>
        <dbReference type="Proteomes" id="UP000291343"/>
    </source>
</evidence>
<feature type="transmembrane region" description="Helical" evidence="7">
    <location>
        <begin position="176"/>
        <end position="193"/>
    </location>
</feature>
<accession>A0A482X7D6</accession>
<evidence type="ECO:0000256" key="6">
    <source>
        <dbReference type="ARBA" id="ARBA00025797"/>
    </source>
</evidence>
<dbReference type="AlphaFoldDB" id="A0A482X7D6"/>
<feature type="chain" id="PRO_5019798135" description="VTT domain-containing protein" evidence="8">
    <location>
        <begin position="23"/>
        <end position="248"/>
    </location>
</feature>
<evidence type="ECO:0000256" key="5">
    <source>
        <dbReference type="ARBA" id="ARBA00023136"/>
    </source>
</evidence>
<comment type="subcellular location">
    <subcellularLocation>
        <location evidence="1">Membrane</location>
        <topology evidence="1">Multi-pass membrane protein</topology>
    </subcellularLocation>
</comment>
<feature type="transmembrane region" description="Helical" evidence="7">
    <location>
        <begin position="91"/>
        <end position="117"/>
    </location>
</feature>
<evidence type="ECO:0000313" key="10">
    <source>
        <dbReference type="EMBL" id="RZF41576.1"/>
    </source>
</evidence>
<dbReference type="InterPro" id="IPR032816">
    <property type="entry name" value="VTT_dom"/>
</dbReference>
<dbReference type="GO" id="GO:0016020">
    <property type="term" value="C:membrane"/>
    <property type="evidence" value="ECO:0007669"/>
    <property type="project" value="UniProtKB-SubCell"/>
</dbReference>
<evidence type="ECO:0000256" key="7">
    <source>
        <dbReference type="SAM" id="Phobius"/>
    </source>
</evidence>
<evidence type="ECO:0000256" key="4">
    <source>
        <dbReference type="ARBA" id="ARBA00022989"/>
    </source>
</evidence>
<feature type="transmembrane region" description="Helical" evidence="7">
    <location>
        <begin position="60"/>
        <end position="79"/>
    </location>
</feature>
<keyword evidence="5 7" id="KW-0472">Membrane</keyword>
<reference evidence="10 11" key="1">
    <citation type="journal article" date="2017" name="Gigascience">
        <title>Genome sequence of the small brown planthopper, Laodelphax striatellus.</title>
        <authorList>
            <person name="Zhu J."/>
            <person name="Jiang F."/>
            <person name="Wang X."/>
            <person name="Yang P."/>
            <person name="Bao Y."/>
            <person name="Zhao W."/>
            <person name="Wang W."/>
            <person name="Lu H."/>
            <person name="Wang Q."/>
            <person name="Cui N."/>
            <person name="Li J."/>
            <person name="Chen X."/>
            <person name="Luo L."/>
            <person name="Yu J."/>
            <person name="Kang L."/>
            <person name="Cui F."/>
        </authorList>
    </citation>
    <scope>NUCLEOTIDE SEQUENCE [LARGE SCALE GENOMIC DNA]</scope>
    <source>
        <strain evidence="10">Lst14</strain>
    </source>
</reference>
<name>A0A482X7D6_LAOST</name>
<dbReference type="OrthoDB" id="3364966at2759"/>
<dbReference type="Proteomes" id="UP000291343">
    <property type="component" value="Unassembled WGS sequence"/>
</dbReference>
<feature type="domain" description="VTT" evidence="9">
    <location>
        <begin position="79"/>
        <end position="198"/>
    </location>
</feature>
<gene>
    <name evidence="10" type="ORF">LSTR_LSTR000290</name>
</gene>
<feature type="transmembrane region" description="Helical" evidence="7">
    <location>
        <begin position="213"/>
        <end position="233"/>
    </location>
</feature>
<dbReference type="PANTHER" id="PTHR43220">
    <property type="match status" value="1"/>
</dbReference>
<sequence>MARVWFVAPIIIIATTCLYSLAAMAPQLGTDDDVSLKFPSSFDELKQIANLLKLYYDKNWLYVVILFSSAYLYKQSFMIPGSVFMNVLGGAIFGVLIGFPLCCILTAFGASFCFLMSRAFGKSTLQYYFPSKIQFLRSKVDENPNNLIYFLLFLRLFPMTPNWLINVLCPIVDVPLHLFFISVFFGLMPYNYLCVQAGGMLASLSSLDEVFSLRTLLQLAAMASVALVPSLLFRKQRSENILKSAKKD</sequence>
<organism evidence="10 11">
    <name type="scientific">Laodelphax striatellus</name>
    <name type="common">Small brown planthopper</name>
    <name type="synonym">Delphax striatella</name>
    <dbReference type="NCBI Taxonomy" id="195883"/>
    <lineage>
        <taxon>Eukaryota</taxon>
        <taxon>Metazoa</taxon>
        <taxon>Ecdysozoa</taxon>
        <taxon>Arthropoda</taxon>
        <taxon>Hexapoda</taxon>
        <taxon>Insecta</taxon>
        <taxon>Pterygota</taxon>
        <taxon>Neoptera</taxon>
        <taxon>Paraneoptera</taxon>
        <taxon>Hemiptera</taxon>
        <taxon>Auchenorrhyncha</taxon>
        <taxon>Fulgoroidea</taxon>
        <taxon>Delphacidae</taxon>
        <taxon>Criomorphinae</taxon>
        <taxon>Laodelphax</taxon>
    </lineage>
</organism>
<feature type="signal peptide" evidence="8">
    <location>
        <begin position="1"/>
        <end position="22"/>
    </location>
</feature>
<evidence type="ECO:0000256" key="1">
    <source>
        <dbReference type="ARBA" id="ARBA00004141"/>
    </source>
</evidence>
<proteinExistence type="inferred from homology"/>
<comment type="similarity">
    <text evidence="6">Belongs to the TMEM41 family.</text>
</comment>
<keyword evidence="3 8" id="KW-0732">Signal</keyword>
<dbReference type="InterPro" id="IPR045014">
    <property type="entry name" value="TM41A/B"/>
</dbReference>
<keyword evidence="4 7" id="KW-1133">Transmembrane helix</keyword>
<evidence type="ECO:0000256" key="3">
    <source>
        <dbReference type="ARBA" id="ARBA00022729"/>
    </source>
</evidence>
<dbReference type="Pfam" id="PF09335">
    <property type="entry name" value="VTT_dom"/>
    <property type="match status" value="1"/>
</dbReference>
<evidence type="ECO:0000256" key="2">
    <source>
        <dbReference type="ARBA" id="ARBA00022692"/>
    </source>
</evidence>
<keyword evidence="11" id="KW-1185">Reference proteome</keyword>
<feature type="transmembrane region" description="Helical" evidence="7">
    <location>
        <begin position="147"/>
        <end position="169"/>
    </location>
</feature>
<evidence type="ECO:0000256" key="8">
    <source>
        <dbReference type="SAM" id="SignalP"/>
    </source>
</evidence>
<dbReference type="InParanoid" id="A0A482X7D6"/>
<comment type="caution">
    <text evidence="10">The sequence shown here is derived from an EMBL/GenBank/DDBJ whole genome shotgun (WGS) entry which is preliminary data.</text>
</comment>
<evidence type="ECO:0000259" key="9">
    <source>
        <dbReference type="Pfam" id="PF09335"/>
    </source>
</evidence>